<evidence type="ECO:0008006" key="4">
    <source>
        <dbReference type="Google" id="ProtNLM"/>
    </source>
</evidence>
<keyword evidence="1" id="KW-0812">Transmembrane</keyword>
<dbReference type="RefSeq" id="WP_380078244.1">
    <property type="nucleotide sequence ID" value="NZ_JBHRZF010000141.1"/>
</dbReference>
<proteinExistence type="predicted"/>
<sequence>MTWFDALLITLLAVVTALGARRGLAGLAWGVGALVVAFVTNLLGLGALLAGLLALILGAVSGFAISRLIPDPLERPWHMMVGGLGGLLLGGVLMSTLALGFPMALRATPSGKQSLYPSPDLAPGLYQAVSESAIQNGLRGVWTSSVAARTLLIPDRAR</sequence>
<evidence type="ECO:0000313" key="2">
    <source>
        <dbReference type="EMBL" id="MFC3861394.1"/>
    </source>
</evidence>
<feature type="transmembrane region" description="Helical" evidence="1">
    <location>
        <begin position="81"/>
        <end position="105"/>
    </location>
</feature>
<evidence type="ECO:0000313" key="3">
    <source>
        <dbReference type="Proteomes" id="UP001595748"/>
    </source>
</evidence>
<keyword evidence="3" id="KW-1185">Reference proteome</keyword>
<feature type="transmembrane region" description="Helical" evidence="1">
    <location>
        <begin position="46"/>
        <end position="69"/>
    </location>
</feature>
<evidence type="ECO:0000256" key="1">
    <source>
        <dbReference type="SAM" id="Phobius"/>
    </source>
</evidence>
<dbReference type="EMBL" id="JBHRZF010000141">
    <property type="protein sequence ID" value="MFC3861394.1"/>
    <property type="molecule type" value="Genomic_DNA"/>
</dbReference>
<dbReference type="Proteomes" id="UP001595748">
    <property type="component" value="Unassembled WGS sequence"/>
</dbReference>
<organism evidence="2 3">
    <name type="scientific">Deinococcus antarcticus</name>
    <dbReference type="NCBI Taxonomy" id="1298767"/>
    <lineage>
        <taxon>Bacteria</taxon>
        <taxon>Thermotogati</taxon>
        <taxon>Deinococcota</taxon>
        <taxon>Deinococci</taxon>
        <taxon>Deinococcales</taxon>
        <taxon>Deinococcaceae</taxon>
        <taxon>Deinococcus</taxon>
    </lineage>
</organism>
<gene>
    <name evidence="2" type="ORF">ACFOPQ_11540</name>
</gene>
<keyword evidence="1" id="KW-1133">Transmembrane helix</keyword>
<comment type="caution">
    <text evidence="2">The sequence shown here is derived from an EMBL/GenBank/DDBJ whole genome shotgun (WGS) entry which is preliminary data.</text>
</comment>
<name>A0ABV8A7H5_9DEIO</name>
<accession>A0ABV8A7H5</accession>
<keyword evidence="1" id="KW-0472">Membrane</keyword>
<reference evidence="3" key="1">
    <citation type="journal article" date="2019" name="Int. J. Syst. Evol. Microbiol.">
        <title>The Global Catalogue of Microorganisms (GCM) 10K type strain sequencing project: providing services to taxonomists for standard genome sequencing and annotation.</title>
        <authorList>
            <consortium name="The Broad Institute Genomics Platform"/>
            <consortium name="The Broad Institute Genome Sequencing Center for Infectious Disease"/>
            <person name="Wu L."/>
            <person name="Ma J."/>
        </authorList>
    </citation>
    <scope>NUCLEOTIDE SEQUENCE [LARGE SCALE GENOMIC DNA]</scope>
    <source>
        <strain evidence="3">CCTCC AB 2013263</strain>
    </source>
</reference>
<protein>
    <recommendedName>
        <fullName evidence="4">Colicin V production protein</fullName>
    </recommendedName>
</protein>